<feature type="compositionally biased region" description="Basic and acidic residues" evidence="1">
    <location>
        <begin position="22"/>
        <end position="37"/>
    </location>
</feature>
<evidence type="ECO:0000313" key="3">
    <source>
        <dbReference type="Proteomes" id="UP001377567"/>
    </source>
</evidence>
<keyword evidence="3" id="KW-1185">Reference proteome</keyword>
<evidence type="ECO:0000256" key="1">
    <source>
        <dbReference type="SAM" id="MobiDB-lite"/>
    </source>
</evidence>
<evidence type="ECO:0000313" key="2">
    <source>
        <dbReference type="EMBL" id="GMM54400.1"/>
    </source>
</evidence>
<dbReference type="Proteomes" id="UP001377567">
    <property type="component" value="Unassembled WGS sequence"/>
</dbReference>
<gene>
    <name evidence="2" type="ORF">DAKH74_010160</name>
</gene>
<accession>A0AAV5RSB5</accession>
<comment type="caution">
    <text evidence="2">The sequence shown here is derived from an EMBL/GenBank/DDBJ whole genome shotgun (WGS) entry which is preliminary data.</text>
</comment>
<name>A0AAV5RSB5_MAUHU</name>
<feature type="region of interest" description="Disordered" evidence="1">
    <location>
        <begin position="1"/>
        <end position="99"/>
    </location>
</feature>
<proteinExistence type="predicted"/>
<dbReference type="AlphaFoldDB" id="A0AAV5RSB5"/>
<sequence length="99" mass="11251">MVGRRGEQGGMGAADDDDDDDDSKKSREEPQEEEKNGQRSNGQQSTRRGMAWKRRLCRPITNGAHNTAHTPHHQRSQHSHKEEKATRQPHDVSYAQQPP</sequence>
<organism evidence="2 3">
    <name type="scientific">Maudiozyma humilis</name>
    <name type="common">Sour dough yeast</name>
    <name type="synonym">Kazachstania humilis</name>
    <dbReference type="NCBI Taxonomy" id="51915"/>
    <lineage>
        <taxon>Eukaryota</taxon>
        <taxon>Fungi</taxon>
        <taxon>Dikarya</taxon>
        <taxon>Ascomycota</taxon>
        <taxon>Saccharomycotina</taxon>
        <taxon>Saccharomycetes</taxon>
        <taxon>Saccharomycetales</taxon>
        <taxon>Saccharomycetaceae</taxon>
        <taxon>Maudiozyma</taxon>
    </lineage>
</organism>
<protein>
    <submittedName>
        <fullName evidence="2">Uncharacterized protein</fullName>
    </submittedName>
</protein>
<dbReference type="EMBL" id="BTGD01000002">
    <property type="protein sequence ID" value="GMM54400.1"/>
    <property type="molecule type" value="Genomic_DNA"/>
</dbReference>
<reference evidence="2 3" key="1">
    <citation type="journal article" date="2023" name="Elife">
        <title>Identification of key yeast species and microbe-microbe interactions impacting larval growth of Drosophila in the wild.</title>
        <authorList>
            <person name="Mure A."/>
            <person name="Sugiura Y."/>
            <person name="Maeda R."/>
            <person name="Honda K."/>
            <person name="Sakurai N."/>
            <person name="Takahashi Y."/>
            <person name="Watada M."/>
            <person name="Katoh T."/>
            <person name="Gotoh A."/>
            <person name="Gotoh Y."/>
            <person name="Taniguchi I."/>
            <person name="Nakamura K."/>
            <person name="Hayashi T."/>
            <person name="Katayama T."/>
            <person name="Uemura T."/>
            <person name="Hattori Y."/>
        </authorList>
    </citation>
    <scope>NUCLEOTIDE SEQUENCE [LARGE SCALE GENOMIC DNA]</scope>
    <source>
        <strain evidence="2 3">KH-74</strain>
    </source>
</reference>
<feature type="compositionally biased region" description="Polar residues" evidence="1">
    <location>
        <begin position="38"/>
        <end position="47"/>
    </location>
</feature>
<feature type="compositionally biased region" description="Basic and acidic residues" evidence="1">
    <location>
        <begin position="79"/>
        <end position="90"/>
    </location>
</feature>